<dbReference type="AlphaFoldDB" id="A0A3Q4MNH4"/>
<feature type="compositionally biased region" description="Low complexity" evidence="1">
    <location>
        <begin position="84"/>
        <end position="93"/>
    </location>
</feature>
<protein>
    <submittedName>
        <fullName evidence="2">Uncharacterized protein</fullName>
    </submittedName>
</protein>
<feature type="region of interest" description="Disordered" evidence="1">
    <location>
        <begin position="83"/>
        <end position="103"/>
    </location>
</feature>
<evidence type="ECO:0000256" key="1">
    <source>
        <dbReference type="SAM" id="MobiDB-lite"/>
    </source>
</evidence>
<evidence type="ECO:0000313" key="2">
    <source>
        <dbReference type="Ensembl" id="ENSNBRP00000015269.1"/>
    </source>
</evidence>
<dbReference type="STRING" id="32507.ENSNBRP00000015269"/>
<reference evidence="2" key="2">
    <citation type="submission" date="2025-09" db="UniProtKB">
        <authorList>
            <consortium name="Ensembl"/>
        </authorList>
    </citation>
    <scope>IDENTIFICATION</scope>
</reference>
<name>A0A3Q4MNH4_NEOBR</name>
<dbReference type="Ensembl" id="ENSNBRT00000015686.1">
    <property type="protein sequence ID" value="ENSNBRP00000015269.1"/>
    <property type="gene ID" value="ENSNBRG00000011834.1"/>
</dbReference>
<dbReference type="Proteomes" id="UP000261580">
    <property type="component" value="Unassembled WGS sequence"/>
</dbReference>
<organism evidence="2 3">
    <name type="scientific">Neolamprologus brichardi</name>
    <name type="common">Fairy cichlid</name>
    <name type="synonym">Lamprologus brichardi</name>
    <dbReference type="NCBI Taxonomy" id="32507"/>
    <lineage>
        <taxon>Eukaryota</taxon>
        <taxon>Metazoa</taxon>
        <taxon>Chordata</taxon>
        <taxon>Craniata</taxon>
        <taxon>Vertebrata</taxon>
        <taxon>Euteleostomi</taxon>
        <taxon>Actinopterygii</taxon>
        <taxon>Neopterygii</taxon>
        <taxon>Teleostei</taxon>
        <taxon>Neoteleostei</taxon>
        <taxon>Acanthomorphata</taxon>
        <taxon>Ovalentaria</taxon>
        <taxon>Cichlomorphae</taxon>
        <taxon>Cichliformes</taxon>
        <taxon>Cichlidae</taxon>
        <taxon>African cichlids</taxon>
        <taxon>Pseudocrenilabrinae</taxon>
        <taxon>Lamprologini</taxon>
        <taxon>Neolamprologus</taxon>
    </lineage>
</organism>
<proteinExistence type="predicted"/>
<dbReference type="Bgee" id="ENSNBRG00000011834">
    <property type="expression patterns" value="Expressed in skeletal muscle tissue"/>
</dbReference>
<reference evidence="2" key="1">
    <citation type="submission" date="2025-08" db="UniProtKB">
        <authorList>
            <consortium name="Ensembl"/>
        </authorList>
    </citation>
    <scope>IDENTIFICATION</scope>
</reference>
<sequence length="103" mass="12026">MAPRITAALTNPQEHLTLAHKVNSRFYLNHCTESKSLLGPEFLKQQYEKTNILEMRRNLLTDFKKMQFSSEKNSQEVEFPHLNTTVQTSTSTTKDNSALWRPW</sequence>
<accession>A0A3Q4MNH4</accession>
<evidence type="ECO:0000313" key="3">
    <source>
        <dbReference type="Proteomes" id="UP000261580"/>
    </source>
</evidence>
<keyword evidence="3" id="KW-1185">Reference proteome</keyword>